<evidence type="ECO:0000313" key="1">
    <source>
        <dbReference type="EMBL" id="CAD6559530.1"/>
    </source>
</evidence>
<dbReference type="Proteomes" id="UP000656319">
    <property type="component" value="Unassembled WGS sequence"/>
</dbReference>
<protein>
    <submittedName>
        <fullName evidence="1">Uncharacterized protein</fullName>
    </submittedName>
</protein>
<evidence type="ECO:0000313" key="2">
    <source>
        <dbReference type="Proteomes" id="UP000656319"/>
    </source>
</evidence>
<organism evidence="1 2">
    <name type="scientific">Paraburkholderia hiiakae</name>
    <dbReference type="NCBI Taxonomy" id="1081782"/>
    <lineage>
        <taxon>Bacteria</taxon>
        <taxon>Pseudomonadati</taxon>
        <taxon>Pseudomonadota</taxon>
        <taxon>Betaproteobacteria</taxon>
        <taxon>Burkholderiales</taxon>
        <taxon>Burkholderiaceae</taxon>
        <taxon>Paraburkholderia</taxon>
    </lineage>
</organism>
<gene>
    <name evidence="1" type="ORF">LMG27952_06886</name>
</gene>
<dbReference type="RefSeq" id="WP_201700326.1">
    <property type="nucleotide sequence ID" value="NZ_CAJHCQ010000027.1"/>
</dbReference>
<keyword evidence="2" id="KW-1185">Reference proteome</keyword>
<dbReference type="EMBL" id="CAJHCQ010000027">
    <property type="protein sequence ID" value="CAD6559530.1"/>
    <property type="molecule type" value="Genomic_DNA"/>
</dbReference>
<accession>A0ABM8P8Y7</accession>
<comment type="caution">
    <text evidence="1">The sequence shown here is derived from an EMBL/GenBank/DDBJ whole genome shotgun (WGS) entry which is preliminary data.</text>
</comment>
<name>A0ABM8P8Y7_9BURK</name>
<reference evidence="1 2" key="1">
    <citation type="submission" date="2020-10" db="EMBL/GenBank/DDBJ databases">
        <authorList>
            <person name="Peeters C."/>
        </authorList>
    </citation>
    <scope>NUCLEOTIDE SEQUENCE [LARGE SCALE GENOMIC DNA]</scope>
    <source>
        <strain evidence="1 2">LMG 27952</strain>
    </source>
</reference>
<proteinExistence type="predicted"/>
<sequence>MTDEARDPVSFHRVQERFKEVLEMPDLDASRTIRSLKENVWQVYGKLTKAYPQFDDAQLAARAIEAVRGAFDNRETGST</sequence>